<accession>A0A8S9H071</accession>
<organism evidence="2 3">
    <name type="scientific">Brassica cretica</name>
    <name type="common">Mustard</name>
    <dbReference type="NCBI Taxonomy" id="69181"/>
    <lineage>
        <taxon>Eukaryota</taxon>
        <taxon>Viridiplantae</taxon>
        <taxon>Streptophyta</taxon>
        <taxon>Embryophyta</taxon>
        <taxon>Tracheophyta</taxon>
        <taxon>Spermatophyta</taxon>
        <taxon>Magnoliopsida</taxon>
        <taxon>eudicotyledons</taxon>
        <taxon>Gunneridae</taxon>
        <taxon>Pentapetalae</taxon>
        <taxon>rosids</taxon>
        <taxon>malvids</taxon>
        <taxon>Brassicales</taxon>
        <taxon>Brassicaceae</taxon>
        <taxon>Brassiceae</taxon>
        <taxon>Brassica</taxon>
    </lineage>
</organism>
<reference evidence="2" key="1">
    <citation type="submission" date="2019-12" db="EMBL/GenBank/DDBJ databases">
        <title>Genome sequencing and annotation of Brassica cretica.</title>
        <authorList>
            <person name="Studholme D.J."/>
            <person name="Sarris P.F."/>
        </authorList>
    </citation>
    <scope>NUCLEOTIDE SEQUENCE</scope>
    <source>
        <strain evidence="2">PFS-001/15</strain>
        <tissue evidence="2">Leaf</tissue>
    </source>
</reference>
<dbReference type="AlphaFoldDB" id="A0A8S9H071"/>
<gene>
    <name evidence="2" type="ORF">F2Q68_00037529</name>
</gene>
<evidence type="ECO:0000313" key="3">
    <source>
        <dbReference type="Proteomes" id="UP000712281"/>
    </source>
</evidence>
<feature type="compositionally biased region" description="Acidic residues" evidence="1">
    <location>
        <begin position="249"/>
        <end position="265"/>
    </location>
</feature>
<sequence length="295" mass="30575">MDGEVVSDPSDPASPCAVTATKAAAEDPLFAVNGAVTATESVGAHGNPNSEIEGAVTATLEEGEFVRPPIVTPATIPIVHAEAITNFVGTHENPSSEIEGAVTATVEDGELAPPPSVTPATTLIVPEGKAPITDAEQSSSPQICDATTDICTRACNGLRPGKAPIKSQMPIVDIPAPSHSTVARTGPPKEPSSASKKQQRAVKNNTDRVLQIQEAPGPSAPPPRKDFLVVDLNAAGLSSPRNSAYGSDSDYDSGLDSISADDDNPPTESDHFVEFFEPPGGVLNFRTLTDLNPWN</sequence>
<name>A0A8S9H071_BRACR</name>
<dbReference type="EMBL" id="QGKW02001988">
    <property type="protein sequence ID" value="KAF2550610.1"/>
    <property type="molecule type" value="Genomic_DNA"/>
</dbReference>
<feature type="region of interest" description="Disordered" evidence="1">
    <location>
        <begin position="161"/>
        <end position="276"/>
    </location>
</feature>
<proteinExistence type="predicted"/>
<comment type="caution">
    <text evidence="2">The sequence shown here is derived from an EMBL/GenBank/DDBJ whole genome shotgun (WGS) entry which is preliminary data.</text>
</comment>
<feature type="compositionally biased region" description="Polar residues" evidence="1">
    <location>
        <begin position="192"/>
        <end position="208"/>
    </location>
</feature>
<protein>
    <submittedName>
        <fullName evidence="2">Uncharacterized protein</fullName>
    </submittedName>
</protein>
<evidence type="ECO:0000313" key="2">
    <source>
        <dbReference type="EMBL" id="KAF2550610.1"/>
    </source>
</evidence>
<evidence type="ECO:0000256" key="1">
    <source>
        <dbReference type="SAM" id="MobiDB-lite"/>
    </source>
</evidence>
<dbReference type="Proteomes" id="UP000712281">
    <property type="component" value="Unassembled WGS sequence"/>
</dbReference>